<evidence type="ECO:0000256" key="1">
    <source>
        <dbReference type="ARBA" id="ARBA00004251"/>
    </source>
</evidence>
<feature type="compositionally biased region" description="Polar residues" evidence="16">
    <location>
        <begin position="446"/>
        <end position="457"/>
    </location>
</feature>
<dbReference type="InterPro" id="IPR051514">
    <property type="entry name" value="R-spondin"/>
</dbReference>
<keyword evidence="10 17" id="KW-1133">Transmembrane helix</keyword>
<feature type="compositionally biased region" description="Polar residues" evidence="16">
    <location>
        <begin position="489"/>
        <end position="499"/>
    </location>
</feature>
<evidence type="ECO:0000256" key="7">
    <source>
        <dbReference type="ARBA" id="ARBA00022741"/>
    </source>
</evidence>
<evidence type="ECO:0000256" key="11">
    <source>
        <dbReference type="ARBA" id="ARBA00023136"/>
    </source>
</evidence>
<comment type="caution">
    <text evidence="19">The sequence shown here is derived from an EMBL/GenBank/DDBJ whole genome shotgun (WGS) entry which is preliminary data.</text>
</comment>
<keyword evidence="7" id="KW-0547">Nucleotide-binding</keyword>
<keyword evidence="11 17" id="KW-0472">Membrane</keyword>
<evidence type="ECO:0000256" key="16">
    <source>
        <dbReference type="SAM" id="MobiDB-lite"/>
    </source>
</evidence>
<dbReference type="CDD" id="cd00064">
    <property type="entry name" value="FU"/>
    <property type="match status" value="3"/>
</dbReference>
<evidence type="ECO:0000256" key="3">
    <source>
        <dbReference type="ARBA" id="ARBA00022475"/>
    </source>
</evidence>
<dbReference type="Gene3D" id="2.10.220.10">
    <property type="entry name" value="Hormone Receptor, Insulin-like Growth Factor Receptor 1, Chain A, domain 2"/>
    <property type="match status" value="3"/>
</dbReference>
<dbReference type="SUPFAM" id="SSF51126">
    <property type="entry name" value="Pectin lyase-like"/>
    <property type="match status" value="1"/>
</dbReference>
<accession>A0ABR2GX07</accession>
<dbReference type="Pfam" id="PF12810">
    <property type="entry name" value="ALK_LTK_GRD"/>
    <property type="match status" value="1"/>
</dbReference>
<dbReference type="PANTHER" id="PTHR46987:SF7">
    <property type="entry name" value="TNFR-CYS DOMAIN-CONTAINING PROTEIN"/>
    <property type="match status" value="1"/>
</dbReference>
<evidence type="ECO:0000256" key="9">
    <source>
        <dbReference type="ARBA" id="ARBA00022840"/>
    </source>
</evidence>
<dbReference type="InterPro" id="IPR006212">
    <property type="entry name" value="Furin_repeat"/>
</dbReference>
<gene>
    <name evidence="19" type="ORF">M9Y10_035604</name>
</gene>
<keyword evidence="4" id="KW-0808">Transferase</keyword>
<evidence type="ECO:0000256" key="10">
    <source>
        <dbReference type="ARBA" id="ARBA00022989"/>
    </source>
</evidence>
<dbReference type="InterPro" id="IPR011050">
    <property type="entry name" value="Pectin_lyase_fold/virulence"/>
</dbReference>
<evidence type="ECO:0000256" key="8">
    <source>
        <dbReference type="ARBA" id="ARBA00022777"/>
    </source>
</evidence>
<dbReference type="InterPro" id="IPR055163">
    <property type="entry name" value="ALK/LTK-like_GRD"/>
</dbReference>
<feature type="region of interest" description="Disordered" evidence="16">
    <location>
        <begin position="76"/>
        <end position="117"/>
    </location>
</feature>
<evidence type="ECO:0000259" key="18">
    <source>
        <dbReference type="Pfam" id="PF12810"/>
    </source>
</evidence>
<evidence type="ECO:0000256" key="15">
    <source>
        <dbReference type="ARBA" id="ARBA00023180"/>
    </source>
</evidence>
<evidence type="ECO:0000256" key="2">
    <source>
        <dbReference type="ARBA" id="ARBA00011902"/>
    </source>
</evidence>
<protein>
    <recommendedName>
        <fullName evidence="2">receptor protein-tyrosine kinase</fullName>
        <ecNumber evidence="2">2.7.10.1</ecNumber>
    </recommendedName>
</protein>
<feature type="transmembrane region" description="Helical" evidence="17">
    <location>
        <begin position="801"/>
        <end position="822"/>
    </location>
</feature>
<evidence type="ECO:0000256" key="5">
    <source>
        <dbReference type="ARBA" id="ARBA00022692"/>
    </source>
</evidence>
<dbReference type="Proteomes" id="UP001470230">
    <property type="component" value="Unassembled WGS sequence"/>
</dbReference>
<dbReference type="SUPFAM" id="SSF57184">
    <property type="entry name" value="Growth factor receptor domain"/>
    <property type="match status" value="1"/>
</dbReference>
<dbReference type="PANTHER" id="PTHR46987">
    <property type="entry name" value="NEUROHYPOPHYSIAL HORMONES, N-TERMINAL DOMAIN CONTAINING PROTEIN"/>
    <property type="match status" value="1"/>
</dbReference>
<feature type="domain" description="ALK/LTK-like glycine-rich" evidence="18">
    <location>
        <begin position="20"/>
        <end position="257"/>
    </location>
</feature>
<evidence type="ECO:0000256" key="6">
    <source>
        <dbReference type="ARBA" id="ARBA00022729"/>
    </source>
</evidence>
<organism evidence="19 20">
    <name type="scientific">Tritrichomonas musculus</name>
    <dbReference type="NCBI Taxonomy" id="1915356"/>
    <lineage>
        <taxon>Eukaryota</taxon>
        <taxon>Metamonada</taxon>
        <taxon>Parabasalia</taxon>
        <taxon>Tritrichomonadida</taxon>
        <taxon>Tritrichomonadidae</taxon>
        <taxon>Tritrichomonas</taxon>
    </lineage>
</organism>
<keyword evidence="5 17" id="KW-0812">Transmembrane</keyword>
<keyword evidence="20" id="KW-1185">Reference proteome</keyword>
<keyword evidence="15" id="KW-0325">Glycoprotein</keyword>
<proteinExistence type="predicted"/>
<evidence type="ECO:0000313" key="20">
    <source>
        <dbReference type="Proteomes" id="UP001470230"/>
    </source>
</evidence>
<dbReference type="SMART" id="SM00261">
    <property type="entry name" value="FU"/>
    <property type="match status" value="4"/>
</dbReference>
<evidence type="ECO:0000256" key="17">
    <source>
        <dbReference type="SAM" id="Phobius"/>
    </source>
</evidence>
<evidence type="ECO:0000313" key="19">
    <source>
        <dbReference type="EMBL" id="KAK8838186.1"/>
    </source>
</evidence>
<evidence type="ECO:0000256" key="4">
    <source>
        <dbReference type="ARBA" id="ARBA00022679"/>
    </source>
</evidence>
<feature type="compositionally biased region" description="Gly residues" evidence="16">
    <location>
        <begin position="85"/>
        <end position="117"/>
    </location>
</feature>
<keyword evidence="8" id="KW-0418">Kinase</keyword>
<reference evidence="19 20" key="1">
    <citation type="submission" date="2024-04" db="EMBL/GenBank/DDBJ databases">
        <title>Tritrichomonas musculus Genome.</title>
        <authorList>
            <person name="Alves-Ferreira E."/>
            <person name="Grigg M."/>
            <person name="Lorenzi H."/>
            <person name="Galac M."/>
        </authorList>
    </citation>
    <scope>NUCLEOTIDE SEQUENCE [LARGE SCALE GENOMIC DNA]</scope>
    <source>
        <strain evidence="19 20">EAF2021</strain>
    </source>
</reference>
<evidence type="ECO:0000256" key="13">
    <source>
        <dbReference type="ARBA" id="ARBA00023157"/>
    </source>
</evidence>
<dbReference type="EMBL" id="JAPFFF010000056">
    <property type="protein sequence ID" value="KAK8838186.1"/>
    <property type="molecule type" value="Genomic_DNA"/>
</dbReference>
<sequence length="843" mass="90134">MLLLALISYKNFSYLGKEEEFTLTAGQYTIHCYGAQGGSSFKGGNYGARGGYGAHVYGTLTVYGSGTKFYANVGGKGSSDKVGPSPGGFNGGGSSGKDTGGSIWGGKNDGSGGGGGSTDIRILNNEIESRIIVAAGGSGAVYGQNGADGGDEVGRWISMKWEVKPSDDTTQTKGNELLYGGNGGSSDFIPGSGAGGGYMGGHGREGSTKGIHYNAVSDGGSSFISGYRSCKTVNSIVFENANMIVGEENTEDGHIEIFYDFVCSKNCYSCKANETCDVCVEGFSLYNNQCLSECPPGTVSLNQVCVNCESPCGTCSQSTTHCDSCLDNLNLYNNGCVSDCPLGTVAVNFVCEKCQDPCETCSGEPGRCKSCKNGFYLYDNKCYADCSELNNEANDDYFGKDNNQNLCQKCSKDHCISCSADYSICEKCSETFYLDEATNECIIRPTQTPMASPSKSPLATPQETPTATPIATPIATPQETPIATPVASPKQTSLPTDESGTIIVYPPQCSKDGRYEKIVDYNKQVLVQIKVSNFTGITYETDGGAIHVVNGGLQCEKIFFKDCKSFSGAGGAIFLDNTYQFDNEITLDHLDFTQCEASYGGAVYIYASAAANIVSIKYCTFTENIATASKSTDHKFGGAAIFLTARKAKLYRNKYVRNNGPGGSLKFCNSFDRDGENNEVRMMKNEQQSVVISECSFEIKEGSDCSLFYLPGKKGSSVELNNCEFTGSLSSGSHYIDGKSGSSDCSKLVVKNCKFAENEKKSFNFDSGKNFLLVDLNEQTFNFKSSSNKINIKKNFGSMKVILAVAVPAVALFILFIVMVTIKKTSPKVLDESLVSNEVLDLF</sequence>
<keyword evidence="6" id="KW-0732">Signal</keyword>
<evidence type="ECO:0000256" key="12">
    <source>
        <dbReference type="ARBA" id="ARBA00023137"/>
    </source>
</evidence>
<name>A0ABR2GX07_9EUKA</name>
<evidence type="ECO:0000256" key="14">
    <source>
        <dbReference type="ARBA" id="ARBA00023170"/>
    </source>
</evidence>
<comment type="subcellular location">
    <subcellularLocation>
        <location evidence="1">Cell membrane</location>
        <topology evidence="1">Single-pass type I membrane protein</topology>
    </subcellularLocation>
</comment>
<dbReference type="EC" id="2.7.10.1" evidence="2"/>
<keyword evidence="3" id="KW-1003">Cell membrane</keyword>
<keyword evidence="12" id="KW-0829">Tyrosine-protein kinase</keyword>
<keyword evidence="9" id="KW-0067">ATP-binding</keyword>
<feature type="compositionally biased region" description="Low complexity" evidence="16">
    <location>
        <begin position="459"/>
        <end position="485"/>
    </location>
</feature>
<keyword evidence="13" id="KW-1015">Disulfide bond</keyword>
<keyword evidence="14" id="KW-0675">Receptor</keyword>
<dbReference type="InterPro" id="IPR009030">
    <property type="entry name" value="Growth_fac_rcpt_cys_sf"/>
</dbReference>
<feature type="region of interest" description="Disordered" evidence="16">
    <location>
        <begin position="446"/>
        <end position="499"/>
    </location>
</feature>